<protein>
    <submittedName>
        <fullName evidence="2">Secreted protein</fullName>
    </submittedName>
</protein>
<reference evidence="2" key="1">
    <citation type="submission" date="2022-11" db="UniProtKB">
        <authorList>
            <consortium name="WormBaseParasite"/>
        </authorList>
    </citation>
    <scope>IDENTIFICATION</scope>
</reference>
<accession>A0A914NFF7</accession>
<dbReference type="Proteomes" id="UP000887563">
    <property type="component" value="Unplaced"/>
</dbReference>
<evidence type="ECO:0000313" key="1">
    <source>
        <dbReference type="Proteomes" id="UP000887563"/>
    </source>
</evidence>
<dbReference type="WBParaSite" id="Minc3s05987g39142">
    <property type="protein sequence ID" value="Minc3s05987g39142"/>
    <property type="gene ID" value="Minc3s05987g39142"/>
</dbReference>
<name>A0A914NFF7_MELIC</name>
<organism evidence="1 2">
    <name type="scientific">Meloidogyne incognita</name>
    <name type="common">Southern root-knot nematode worm</name>
    <name type="synonym">Oxyuris incognita</name>
    <dbReference type="NCBI Taxonomy" id="6306"/>
    <lineage>
        <taxon>Eukaryota</taxon>
        <taxon>Metazoa</taxon>
        <taxon>Ecdysozoa</taxon>
        <taxon>Nematoda</taxon>
        <taxon>Chromadorea</taxon>
        <taxon>Rhabditida</taxon>
        <taxon>Tylenchina</taxon>
        <taxon>Tylenchomorpha</taxon>
        <taxon>Tylenchoidea</taxon>
        <taxon>Meloidogynidae</taxon>
        <taxon>Meloidogyninae</taxon>
        <taxon>Meloidogyne</taxon>
        <taxon>Meloidogyne incognita group</taxon>
    </lineage>
</organism>
<evidence type="ECO:0000313" key="2">
    <source>
        <dbReference type="WBParaSite" id="Minc3s05987g39142"/>
    </source>
</evidence>
<sequence length="204" mass="23639">MWCCHLAIVVPDPSHYRLTMHIPQGYMLLTRVSRCRIQRLVACSDRLVGWPSVSHPDVCPLIQHYEWWWHWRRRSFEADVAHAAQRPSLQIPQRTTSPSLPENRHRVATSNKLSFVGFLEAVLVFDPLVPVAERVVVTLVLLTHLNHAAQIILSGELRLAIRERSLYNATIIPCVAVHWLSVLVPKRDVHVLLAQHLDRIFRKW</sequence>
<dbReference type="AlphaFoldDB" id="A0A914NFF7"/>
<proteinExistence type="predicted"/>
<keyword evidence="1" id="KW-1185">Reference proteome</keyword>